<reference evidence="1" key="1">
    <citation type="submission" date="2014-11" db="EMBL/GenBank/DDBJ databases">
        <authorList>
            <person name="Amaro Gonzalez C."/>
        </authorList>
    </citation>
    <scope>NUCLEOTIDE SEQUENCE</scope>
</reference>
<dbReference type="EMBL" id="GBXM01057412">
    <property type="protein sequence ID" value="JAH51165.1"/>
    <property type="molecule type" value="Transcribed_RNA"/>
</dbReference>
<sequence length="30" mass="3354">MLLEENFCGSSIIVPDLEGPLYLKEDGKRS</sequence>
<evidence type="ECO:0000313" key="1">
    <source>
        <dbReference type="EMBL" id="JAH51165.1"/>
    </source>
</evidence>
<accession>A0A0E9TE27</accession>
<proteinExistence type="predicted"/>
<organism evidence="1">
    <name type="scientific">Anguilla anguilla</name>
    <name type="common">European freshwater eel</name>
    <name type="synonym">Muraena anguilla</name>
    <dbReference type="NCBI Taxonomy" id="7936"/>
    <lineage>
        <taxon>Eukaryota</taxon>
        <taxon>Metazoa</taxon>
        <taxon>Chordata</taxon>
        <taxon>Craniata</taxon>
        <taxon>Vertebrata</taxon>
        <taxon>Euteleostomi</taxon>
        <taxon>Actinopterygii</taxon>
        <taxon>Neopterygii</taxon>
        <taxon>Teleostei</taxon>
        <taxon>Anguilliformes</taxon>
        <taxon>Anguillidae</taxon>
        <taxon>Anguilla</taxon>
    </lineage>
</organism>
<name>A0A0E9TE27_ANGAN</name>
<reference evidence="1" key="2">
    <citation type="journal article" date="2015" name="Fish Shellfish Immunol.">
        <title>Early steps in the European eel (Anguilla anguilla)-Vibrio vulnificus interaction in the gills: Role of the RtxA13 toxin.</title>
        <authorList>
            <person name="Callol A."/>
            <person name="Pajuelo D."/>
            <person name="Ebbesson L."/>
            <person name="Teles M."/>
            <person name="MacKenzie S."/>
            <person name="Amaro C."/>
        </authorList>
    </citation>
    <scope>NUCLEOTIDE SEQUENCE</scope>
</reference>
<dbReference type="AlphaFoldDB" id="A0A0E9TE27"/>
<protein>
    <submittedName>
        <fullName evidence="1">Uncharacterized protein</fullName>
    </submittedName>
</protein>